<dbReference type="InterPro" id="IPR005877">
    <property type="entry name" value="YSIRK_signal_dom"/>
</dbReference>
<dbReference type="PATRIC" id="fig|272621.13.peg.1629"/>
<keyword evidence="3" id="KW-1133">Transmembrane helix</keyword>
<dbReference type="Gene3D" id="2.60.40.4300">
    <property type="match status" value="3"/>
</dbReference>
<dbReference type="Proteomes" id="UP000006381">
    <property type="component" value="Chromosome"/>
</dbReference>
<dbReference type="Gene3D" id="3.10.20.470">
    <property type="match status" value="1"/>
</dbReference>
<feature type="compositionally biased region" description="Low complexity" evidence="2">
    <location>
        <begin position="1061"/>
        <end position="1075"/>
    </location>
</feature>
<feature type="transmembrane region" description="Helical" evidence="3">
    <location>
        <begin position="1184"/>
        <end position="1203"/>
    </location>
</feature>
<evidence type="ECO:0000313" key="6">
    <source>
        <dbReference type="EMBL" id="AAV43521.1"/>
    </source>
</evidence>
<feature type="domain" description="Mub B2-like" evidence="5">
    <location>
        <begin position="622"/>
        <end position="684"/>
    </location>
</feature>
<organism evidence="7">
    <name type="scientific">Lactobacillus acidophilus (strain ATCC 700396 / NCK56 / N2 / NCFM)</name>
    <dbReference type="NCBI Taxonomy" id="272621"/>
    <lineage>
        <taxon>Bacteria</taxon>
        <taxon>Bacillati</taxon>
        <taxon>Bacillota</taxon>
        <taxon>Bacilli</taxon>
        <taxon>Lactobacillales</taxon>
        <taxon>Lactobacillaceae</taxon>
        <taxon>Lactobacillus</taxon>
    </lineage>
</organism>
<dbReference type="KEGG" id="lac:LBA1709"/>
<keyword evidence="7" id="KW-1185">Reference proteome</keyword>
<evidence type="ECO:0000259" key="4">
    <source>
        <dbReference type="Pfam" id="PF17965"/>
    </source>
</evidence>
<dbReference type="Pfam" id="PF17966">
    <property type="entry name" value="Muc_B2"/>
    <property type="match status" value="3"/>
</dbReference>
<evidence type="ECO:0000256" key="3">
    <source>
        <dbReference type="SAM" id="Phobius"/>
    </source>
</evidence>
<evidence type="ECO:0000259" key="5">
    <source>
        <dbReference type="Pfam" id="PF17966"/>
    </source>
</evidence>
<evidence type="ECO:0000256" key="2">
    <source>
        <dbReference type="SAM" id="MobiDB-lite"/>
    </source>
</evidence>
<dbReference type="STRING" id="272621.LBA1709"/>
<dbReference type="RefSeq" id="WP_011254547.1">
    <property type="nucleotide sequence ID" value="NC_006814.3"/>
</dbReference>
<proteinExistence type="predicted"/>
<dbReference type="InterPro" id="IPR041495">
    <property type="entry name" value="Mub_B2"/>
</dbReference>
<feature type="compositionally biased region" description="Low complexity" evidence="2">
    <location>
        <begin position="60"/>
        <end position="80"/>
    </location>
</feature>
<dbReference type="BioCyc" id="LACI272621:G1G49-1677-MONOMER"/>
<feature type="region of interest" description="Disordered" evidence="2">
    <location>
        <begin position="57"/>
        <end position="146"/>
    </location>
</feature>
<keyword evidence="3" id="KW-0812">Transmembrane</keyword>
<accession>Q5FIF3</accession>
<feature type="domain" description="Mub B2-like" evidence="5">
    <location>
        <begin position="764"/>
        <end position="886"/>
    </location>
</feature>
<feature type="compositionally biased region" description="Basic and acidic residues" evidence="2">
    <location>
        <begin position="1114"/>
        <end position="1127"/>
    </location>
</feature>
<dbReference type="OrthoDB" id="2330182at2"/>
<dbReference type="EMBL" id="CP000033">
    <property type="protein sequence ID" value="AAV43521.1"/>
    <property type="molecule type" value="Genomic_DNA"/>
</dbReference>
<feature type="compositionally biased region" description="Pro residues" evidence="2">
    <location>
        <begin position="1076"/>
        <end position="1086"/>
    </location>
</feature>
<gene>
    <name evidence="6" type="ordered locus">LBA1709</name>
</gene>
<keyword evidence="3" id="KW-0472">Membrane</keyword>
<feature type="compositionally biased region" description="Basic and acidic residues" evidence="2">
    <location>
        <begin position="1143"/>
        <end position="1153"/>
    </location>
</feature>
<keyword evidence="1" id="KW-0732">Signal</keyword>
<dbReference type="NCBIfam" id="TIGR01168">
    <property type="entry name" value="YSIRK_signal"/>
    <property type="match status" value="1"/>
</dbReference>
<reference evidence="6 7" key="1">
    <citation type="journal article" date="2005" name="Proc. Natl. Acad. Sci. U.S.A.">
        <title>Complete genome sequence of the probiotic lactic acid bacterium Lactobacillus acidophilus NCFM.</title>
        <authorList>
            <person name="Altermann E."/>
            <person name="Russell W.M."/>
            <person name="Azcarate-Peril M.A."/>
            <person name="Barrangou R."/>
            <person name="Buck B.L."/>
            <person name="McAuliffe O."/>
            <person name="Souther N."/>
            <person name="Dobson A."/>
            <person name="Duong T."/>
            <person name="Callanan M."/>
            <person name="Lick S."/>
            <person name="Hamrick A."/>
            <person name="Cano R."/>
            <person name="Klaenhammer T.R."/>
        </authorList>
    </citation>
    <scope>NUCLEOTIDE SEQUENCE [LARGE SCALE GENOMIC DNA]</scope>
    <source>
        <strain evidence="7">ATCC 700396 / NCK56 / N2 / NCFM</strain>
    </source>
</reference>
<feature type="region of interest" description="Disordered" evidence="2">
    <location>
        <begin position="1004"/>
        <end position="1153"/>
    </location>
</feature>
<protein>
    <submittedName>
        <fullName evidence="6">Mucus binding protein Mub</fullName>
    </submittedName>
</protein>
<name>Q5FIF3_LACAC</name>
<evidence type="ECO:0000256" key="1">
    <source>
        <dbReference type="ARBA" id="ARBA00022729"/>
    </source>
</evidence>
<feature type="domain" description="Mub B2-like" evidence="5">
    <location>
        <begin position="901"/>
        <end position="1001"/>
    </location>
</feature>
<dbReference type="AlphaFoldDB" id="Q5FIF3"/>
<evidence type="ECO:0000313" key="7">
    <source>
        <dbReference type="Proteomes" id="UP000006381"/>
    </source>
</evidence>
<feature type="compositionally biased region" description="Basic and acidic residues" evidence="2">
    <location>
        <begin position="1089"/>
        <end position="1106"/>
    </location>
</feature>
<dbReference type="eggNOG" id="COG0810">
    <property type="taxonomic scope" value="Bacteria"/>
</dbReference>
<dbReference type="GeneID" id="93289225"/>
<sequence length="1208" mass="132011">MDKKEVKNRFSFRKLSTGLATVFLGSIFFWTNGQTVQADSVEPASEQAVQNVDSQVQADNTVSENTVNEENGSTSETTTEVKTEMPSVDTTSQAKDAVETSDNKKVELPQGEADKQVPQKLEVNKSNQAAETTDKDTKQNATSATPAQLNENTAPVVVKAKSEGKEVVKATDPTDYPTEVGQIIDQDKYIYQILSLNDRSGRPSDSKLVLTTNRNDHNDKNIYAYVVDRNNRRVSQSVTVGVDQHTIISVNGRGYQISNTGGSNVIVDGKEVPTQNTSTVTSGNGTTSPIYGLGNTTRGDYSAIGEIPPVYTENSVIKYYYRDENGNLKEAESSDQYPNVNVSGLTGQEFVIPNVDQYKRVIKGRYLNSDNLPTGDFTGTISQFGEGKYYKKVYYDYGTDDVDYYVVYNQVSPDGTMDVSLFRGDNNTPIESRRVGPGRSIRFTSRNYTARNPYVTETPHEVQFIYDKLGSIVPVDEDGNVIGDLVQFNNSTDPTKAAVTDSPVIAGYTIKDPTQREITPHDPGKNIKVVYVRNHVTAAIKYIDDTAGDDLSAYNKSITAKPGEALNYTTKDSITELQNKGYVLVSDNFNVTTMPENGGNYEVHVKHGTKTIDPDNPTDKYTKKDLQKTATRTINYVDDQGNKIAESVTSTVVFTGTGTVDAVTGNLVNLHPDGSIKDQNGKLTWTYSVDGGVVQKSDTYTFSATTARPTIDHNNSTYNFTSTTPADYNAGNGAVSSYRVNSTDPQNLIVNVVYTKQAIYHAGKTETKSVTRTINYLDGKTGEKIPTDLIATNPVAQTVNLHRTEIIDDNGKVIGYGTISKDGKSYTINNDWVVDGKWASVTSPDLSAKGYKAPRFENGTSAARVDEVIVGSGTKDATVNVYYDHNLIPIGPDNFDKHGVDRSQIEKQVKETVHYVGAGDKTPADHVQTSKWTRTITIDAVTKEVVPNGQYTTDWTIPKGEKTEYAQVNTPVVNGYYADQANVPATTVTQNDIEKTVTYKQIGRIVPVDPNGKPIPDAPTPQYPNDPTDPTKVLPNVPVPNIPGYKPSVPTVTPTDPGKDTQVPYTPVTPTNPDNPVIPTPQPEPNPDNGKDKPVDPSKPSDDPVHPEYPGIKRGQDKPDKEKTDKKRNGKTKGKENTPTGRDAVKRAGRSDDALKLASEAKNRRMTIQGKNEELPQAGEDHNAMALIGLAFATLAGSVVFATDRKRR</sequence>
<dbReference type="Pfam" id="PF17965">
    <property type="entry name" value="MucBP_2"/>
    <property type="match status" value="1"/>
</dbReference>
<dbReference type="InterPro" id="IPR041558">
    <property type="entry name" value="MucBP_2"/>
</dbReference>
<feature type="compositionally biased region" description="Basic and acidic residues" evidence="2">
    <location>
        <begin position="96"/>
        <end position="117"/>
    </location>
</feature>
<feature type="domain" description="Mucin binding" evidence="4">
    <location>
        <begin position="537"/>
        <end position="607"/>
    </location>
</feature>
<dbReference type="HOGENOM" id="CLU_007512_0_0_9"/>